<dbReference type="PRINTS" id="PR01036">
    <property type="entry name" value="TCRTETB"/>
</dbReference>
<dbReference type="PANTHER" id="PTHR43124:SF3">
    <property type="entry name" value="CHLORAMPHENICOL EFFLUX PUMP RV0191"/>
    <property type="match status" value="1"/>
</dbReference>
<evidence type="ECO:0000256" key="8">
    <source>
        <dbReference type="SAM" id="Phobius"/>
    </source>
</evidence>
<keyword evidence="4" id="KW-1003">Cell membrane</keyword>
<feature type="transmembrane region" description="Helical" evidence="8">
    <location>
        <begin position="135"/>
        <end position="157"/>
    </location>
</feature>
<evidence type="ECO:0000256" key="7">
    <source>
        <dbReference type="ARBA" id="ARBA00023136"/>
    </source>
</evidence>
<feature type="transmembrane region" description="Helical" evidence="8">
    <location>
        <begin position="214"/>
        <end position="239"/>
    </location>
</feature>
<feature type="transmembrane region" description="Helical" evidence="8">
    <location>
        <begin position="77"/>
        <end position="96"/>
    </location>
</feature>
<dbReference type="SUPFAM" id="SSF103473">
    <property type="entry name" value="MFS general substrate transporter"/>
    <property type="match status" value="1"/>
</dbReference>
<dbReference type="PROSITE" id="PS00216">
    <property type="entry name" value="SUGAR_TRANSPORT_1"/>
    <property type="match status" value="1"/>
</dbReference>
<protein>
    <submittedName>
        <fullName evidence="10">Multidrug effflux MFS transporter</fullName>
    </submittedName>
</protein>
<dbReference type="InterPro" id="IPR005829">
    <property type="entry name" value="Sugar_transporter_CS"/>
</dbReference>
<feature type="transmembrane region" description="Helical" evidence="8">
    <location>
        <begin position="307"/>
        <end position="329"/>
    </location>
</feature>
<reference evidence="10 11" key="2">
    <citation type="submission" date="2020-06" db="EMBL/GenBank/DDBJ databases">
        <title>Antribacter stalactiti gen. nov., sp. nov., a new member of the family Nacardiaceae isolated from a cave.</title>
        <authorList>
            <person name="Kim I.S."/>
        </authorList>
    </citation>
    <scope>NUCLEOTIDE SEQUENCE [LARGE SCALE GENOMIC DNA]</scope>
    <source>
        <strain evidence="10 11">YC2-7</strain>
    </source>
</reference>
<feature type="transmembrane region" description="Helical" evidence="8">
    <location>
        <begin position="163"/>
        <end position="185"/>
    </location>
</feature>
<dbReference type="NCBIfam" id="TIGR00710">
    <property type="entry name" value="efflux_Bcr_CflA"/>
    <property type="match status" value="1"/>
</dbReference>
<evidence type="ECO:0000256" key="3">
    <source>
        <dbReference type="ARBA" id="ARBA00022448"/>
    </source>
</evidence>
<keyword evidence="3" id="KW-0813">Transport</keyword>
<feature type="transmembrane region" description="Helical" evidence="8">
    <location>
        <begin position="281"/>
        <end position="301"/>
    </location>
</feature>
<feature type="transmembrane region" description="Helical" evidence="8">
    <location>
        <begin position="371"/>
        <end position="389"/>
    </location>
</feature>
<dbReference type="InterPro" id="IPR011701">
    <property type="entry name" value="MFS"/>
</dbReference>
<dbReference type="RefSeq" id="WP_169588300.1">
    <property type="nucleotide sequence ID" value="NZ_VCQU01000005.1"/>
</dbReference>
<feature type="transmembrane region" description="Helical" evidence="8">
    <location>
        <begin position="341"/>
        <end position="365"/>
    </location>
</feature>
<comment type="similarity">
    <text evidence="2">Belongs to the major facilitator superfamily. Bcr/CmlA family.</text>
</comment>
<feature type="domain" description="Major facilitator superfamily (MFS) profile" evidence="9">
    <location>
        <begin position="11"/>
        <end position="405"/>
    </location>
</feature>
<feature type="transmembrane region" description="Helical" evidence="8">
    <location>
        <begin position="12"/>
        <end position="32"/>
    </location>
</feature>
<dbReference type="EMBL" id="VCQU01000005">
    <property type="protein sequence ID" value="NMN96388.1"/>
    <property type="molecule type" value="Genomic_DNA"/>
</dbReference>
<dbReference type="PROSITE" id="PS50850">
    <property type="entry name" value="MFS"/>
    <property type="match status" value="1"/>
</dbReference>
<accession>A0A848KFF1</accession>
<feature type="transmembrane region" description="Helical" evidence="8">
    <location>
        <begin position="251"/>
        <end position="274"/>
    </location>
</feature>
<evidence type="ECO:0000256" key="2">
    <source>
        <dbReference type="ARBA" id="ARBA00006236"/>
    </source>
</evidence>
<dbReference type="GO" id="GO:0042910">
    <property type="term" value="F:xenobiotic transmembrane transporter activity"/>
    <property type="evidence" value="ECO:0007669"/>
    <property type="project" value="InterPro"/>
</dbReference>
<keyword evidence="5 8" id="KW-0812">Transmembrane</keyword>
<evidence type="ECO:0000256" key="1">
    <source>
        <dbReference type="ARBA" id="ARBA00004651"/>
    </source>
</evidence>
<proteinExistence type="inferred from homology"/>
<evidence type="ECO:0000259" key="9">
    <source>
        <dbReference type="PROSITE" id="PS50850"/>
    </source>
</evidence>
<dbReference type="InterPro" id="IPR004812">
    <property type="entry name" value="Efflux_drug-R_Bcr/CmlA"/>
</dbReference>
<evidence type="ECO:0000256" key="5">
    <source>
        <dbReference type="ARBA" id="ARBA00022692"/>
    </source>
</evidence>
<dbReference type="InterPro" id="IPR020846">
    <property type="entry name" value="MFS_dom"/>
</dbReference>
<dbReference type="Gene3D" id="1.20.1720.10">
    <property type="entry name" value="Multidrug resistance protein D"/>
    <property type="match status" value="1"/>
</dbReference>
<sequence length="405" mass="41793">MTESQVVPRRILPILLMVVPLSQIPLDVYTPALPDMVIDLHSSNALIQNTVTAYMLGMSLAFIPVGVAADIWGRKRVLLSCLGLVVVTSVGCAVASNVAALLALRFVQGSGACACLVLSYAIAADTYKGNRLVSVSGLLGAAWGLAPVLAPAVGGVLVQFISWRWIFALIATIGAIVGLAVAFALPETLDKMNRSTLDVKATGRVLTEVLRHRVFVSFVLIFGLMASAQLVFGVVGPFLYQTELGFSPAMYGLFALIVGGANLVGELACGTLAARITTRQLAFGAWALFAAGAGVLVVSAATIGVSAWAITLGACLALAGCGVLCPQMYGLALGLFTRNLGLIGGMVSAGCYLIVSVAMAAAGALPEESQAPIGWLYVTVGLVAGALLLSATSARNRQVVTENQP</sequence>
<reference evidence="10 11" key="1">
    <citation type="submission" date="2019-05" db="EMBL/GenBank/DDBJ databases">
        <authorList>
            <person name="Lee S.D."/>
        </authorList>
    </citation>
    <scope>NUCLEOTIDE SEQUENCE [LARGE SCALE GENOMIC DNA]</scope>
    <source>
        <strain evidence="10 11">YC2-7</strain>
    </source>
</reference>
<comment type="caution">
    <text evidence="10">The sequence shown here is derived from an EMBL/GenBank/DDBJ whole genome shotgun (WGS) entry which is preliminary data.</text>
</comment>
<feature type="transmembrane region" description="Helical" evidence="8">
    <location>
        <begin position="102"/>
        <end position="123"/>
    </location>
</feature>
<evidence type="ECO:0000256" key="4">
    <source>
        <dbReference type="ARBA" id="ARBA00022475"/>
    </source>
</evidence>
<keyword evidence="11" id="KW-1185">Reference proteome</keyword>
<dbReference type="PANTHER" id="PTHR43124">
    <property type="entry name" value="PURINE EFFLUX PUMP PBUE"/>
    <property type="match status" value="1"/>
</dbReference>
<gene>
    <name evidence="10" type="ORF">FGL95_15210</name>
</gene>
<comment type="subcellular location">
    <subcellularLocation>
        <location evidence="1">Cell membrane</location>
        <topology evidence="1">Multi-pass membrane protein</topology>
    </subcellularLocation>
</comment>
<dbReference type="Pfam" id="PF07690">
    <property type="entry name" value="MFS_1"/>
    <property type="match status" value="1"/>
</dbReference>
<dbReference type="GO" id="GO:1990961">
    <property type="term" value="P:xenobiotic detoxification by transmembrane export across the plasma membrane"/>
    <property type="evidence" value="ECO:0007669"/>
    <property type="project" value="InterPro"/>
</dbReference>
<evidence type="ECO:0000256" key="6">
    <source>
        <dbReference type="ARBA" id="ARBA00022989"/>
    </source>
</evidence>
<organism evidence="10 11">
    <name type="scientific">Antrihabitans stalactiti</name>
    <dbReference type="NCBI Taxonomy" id="2584121"/>
    <lineage>
        <taxon>Bacteria</taxon>
        <taxon>Bacillati</taxon>
        <taxon>Actinomycetota</taxon>
        <taxon>Actinomycetes</taxon>
        <taxon>Mycobacteriales</taxon>
        <taxon>Nocardiaceae</taxon>
        <taxon>Antrihabitans</taxon>
    </lineage>
</organism>
<dbReference type="InterPro" id="IPR036259">
    <property type="entry name" value="MFS_trans_sf"/>
</dbReference>
<dbReference type="AlphaFoldDB" id="A0A848KFF1"/>
<name>A0A848KFF1_9NOCA</name>
<keyword evidence="6 8" id="KW-1133">Transmembrane helix</keyword>
<dbReference type="GO" id="GO:0005886">
    <property type="term" value="C:plasma membrane"/>
    <property type="evidence" value="ECO:0007669"/>
    <property type="project" value="UniProtKB-SubCell"/>
</dbReference>
<evidence type="ECO:0000313" key="10">
    <source>
        <dbReference type="EMBL" id="NMN96388.1"/>
    </source>
</evidence>
<dbReference type="InterPro" id="IPR050189">
    <property type="entry name" value="MFS_Efflux_Transporters"/>
</dbReference>
<dbReference type="Proteomes" id="UP000535543">
    <property type="component" value="Unassembled WGS sequence"/>
</dbReference>
<feature type="transmembrane region" description="Helical" evidence="8">
    <location>
        <begin position="52"/>
        <end position="72"/>
    </location>
</feature>
<keyword evidence="7 8" id="KW-0472">Membrane</keyword>
<dbReference type="CDD" id="cd17320">
    <property type="entry name" value="MFS_MdfA_MDR_like"/>
    <property type="match status" value="1"/>
</dbReference>
<evidence type="ECO:0000313" key="11">
    <source>
        <dbReference type="Proteomes" id="UP000535543"/>
    </source>
</evidence>